<feature type="domain" description="Acyltransferase 3" evidence="2">
    <location>
        <begin position="51"/>
        <end position="363"/>
    </location>
</feature>
<feature type="transmembrane region" description="Helical" evidence="1">
    <location>
        <begin position="265"/>
        <end position="283"/>
    </location>
</feature>
<dbReference type="PANTHER" id="PTHR23028">
    <property type="entry name" value="ACETYLTRANSFERASE"/>
    <property type="match status" value="1"/>
</dbReference>
<dbReference type="GO" id="GO:0016747">
    <property type="term" value="F:acyltransferase activity, transferring groups other than amino-acyl groups"/>
    <property type="evidence" value="ECO:0007669"/>
    <property type="project" value="InterPro"/>
</dbReference>
<organism evidence="3 4">
    <name type="scientific">Rhizobium anhuiense</name>
    <dbReference type="NCBI Taxonomy" id="1184720"/>
    <lineage>
        <taxon>Bacteria</taxon>
        <taxon>Pseudomonadati</taxon>
        <taxon>Pseudomonadota</taxon>
        <taxon>Alphaproteobacteria</taxon>
        <taxon>Hyphomicrobiales</taxon>
        <taxon>Rhizobiaceae</taxon>
        <taxon>Rhizobium/Agrobacterium group</taxon>
        <taxon>Rhizobium</taxon>
    </lineage>
</organism>
<keyword evidence="1" id="KW-0472">Membrane</keyword>
<reference evidence="3 4" key="1">
    <citation type="journal article" date="2015" name="Int. J. Syst. Evol. Microbiol.">
        <title>Rhizobium anhuiense sp. nov., isolated from effective nodules of Vicia faba and Pisum sativum.</title>
        <authorList>
            <person name="Zhang Y.J."/>
            <person name="Zheng W.T."/>
            <person name="Everall I."/>
            <person name="Young J.P."/>
            <person name="Zhang X.X."/>
            <person name="Tian C.F."/>
            <person name="Sui X.H."/>
            <person name="Wang E.T."/>
            <person name="Chen W.X."/>
        </authorList>
    </citation>
    <scope>NUCLEOTIDE SEQUENCE [LARGE SCALE GENOMIC DNA]</scope>
    <source>
        <strain evidence="3 4">CCBAU 23252</strain>
    </source>
</reference>
<gene>
    <name evidence="3" type="ORF">EEQ99_30660</name>
</gene>
<feature type="transmembrane region" description="Helical" evidence="1">
    <location>
        <begin position="289"/>
        <end position="309"/>
    </location>
</feature>
<feature type="transmembrane region" description="Helical" evidence="1">
    <location>
        <begin position="240"/>
        <end position="258"/>
    </location>
</feature>
<keyword evidence="3" id="KW-0808">Transferase</keyword>
<proteinExistence type="predicted"/>
<dbReference type="EMBL" id="RIBW01000022">
    <property type="protein sequence ID" value="RUL96490.1"/>
    <property type="molecule type" value="Genomic_DNA"/>
</dbReference>
<feature type="transmembrane region" description="Helical" evidence="1">
    <location>
        <begin position="201"/>
        <end position="220"/>
    </location>
</feature>
<keyword evidence="1" id="KW-0812">Transmembrane</keyword>
<dbReference type="Pfam" id="PF01757">
    <property type="entry name" value="Acyl_transf_3"/>
    <property type="match status" value="1"/>
</dbReference>
<comment type="caution">
    <text evidence="3">The sequence shown here is derived from an EMBL/GenBank/DDBJ whole genome shotgun (WGS) entry which is preliminary data.</text>
</comment>
<keyword evidence="3" id="KW-0012">Acyltransferase</keyword>
<dbReference type="RefSeq" id="WP_127431643.1">
    <property type="nucleotide sequence ID" value="NZ_BMFI01000019.1"/>
</dbReference>
<feature type="transmembrane region" description="Helical" evidence="1">
    <location>
        <begin position="59"/>
        <end position="77"/>
    </location>
</feature>
<protein>
    <submittedName>
        <fullName evidence="3">Acyltransferase</fullName>
    </submittedName>
</protein>
<evidence type="ECO:0000313" key="4">
    <source>
        <dbReference type="Proteomes" id="UP000273611"/>
    </source>
</evidence>
<keyword evidence="1" id="KW-1133">Transmembrane helix</keyword>
<feature type="transmembrane region" description="Helical" evidence="1">
    <location>
        <begin position="83"/>
        <end position="101"/>
    </location>
</feature>
<dbReference type="InterPro" id="IPR002656">
    <property type="entry name" value="Acyl_transf_3_dom"/>
</dbReference>
<feature type="transmembrane region" description="Helical" evidence="1">
    <location>
        <begin position="147"/>
        <end position="167"/>
    </location>
</feature>
<evidence type="ECO:0000256" key="1">
    <source>
        <dbReference type="SAM" id="Phobius"/>
    </source>
</evidence>
<dbReference type="PANTHER" id="PTHR23028:SF134">
    <property type="entry name" value="PUTATIVE (AFU_ORTHOLOGUE AFUA_4G08520)-RELATED"/>
    <property type="match status" value="1"/>
</dbReference>
<feature type="transmembrane region" description="Helical" evidence="1">
    <location>
        <begin position="316"/>
        <end position="335"/>
    </location>
</feature>
<sequence length="388" mass="42283">MRRFDQRPGEERLLTTADALARSVFPAAARPGPSDTQDLGHGAGQAKDRFIFLDELRGLAALSVVLLHASQLFSFRLNSHPSLAVDFFFCLSGFVLANGYDRKLKAGALGSRAFLLKRVVRLYPMMVVGVALGVLASQFALTPNIALAEVSILAVGALFLLPLGLLVGQEAFAINNPLWSICFEMVASVVYGSVAHRRIHFWHEIAVFALLAAALFQVVMFEGAIGPVGFANWRAFFEGFVRVGFSFLAGVLIFRWNIHRRVGAVPPQIPLFVLIAVLFFPFAVPSDVYDFTCIAVIIPIVVTLASAVPQGAERPFAVYLGQLSYPLYVVHLPVIQFGDHFQNLTDGFIPLPVTVSGTLLVAVGAAHFLHGCFDAPLRAYLGRKFLLN</sequence>
<dbReference type="Proteomes" id="UP000273611">
    <property type="component" value="Unassembled WGS sequence"/>
</dbReference>
<dbReference type="InterPro" id="IPR050879">
    <property type="entry name" value="Acyltransferase_3"/>
</dbReference>
<name>A0A3S0SE57_9HYPH</name>
<feature type="transmembrane region" description="Helical" evidence="1">
    <location>
        <begin position="347"/>
        <end position="369"/>
    </location>
</feature>
<feature type="transmembrane region" description="Helical" evidence="1">
    <location>
        <begin position="122"/>
        <end position="141"/>
    </location>
</feature>
<evidence type="ECO:0000259" key="2">
    <source>
        <dbReference type="Pfam" id="PF01757"/>
    </source>
</evidence>
<accession>A0A3S0SE57</accession>
<dbReference type="AlphaFoldDB" id="A0A3S0SE57"/>
<evidence type="ECO:0000313" key="3">
    <source>
        <dbReference type="EMBL" id="RUL96490.1"/>
    </source>
</evidence>